<accession>T2IHY2</accession>
<reference evidence="1 2" key="2">
    <citation type="submission" date="2013-09" db="EMBL/GenBank/DDBJ databases">
        <title>Whole genome comparison of six Crocosphaera watsonii strains with differing phenotypes.</title>
        <authorList>
            <person name="Bench S.R."/>
            <person name="Heller P."/>
            <person name="Frank I."/>
            <person name="Arciniega M."/>
            <person name="Shilova I.N."/>
            <person name="Zehr J.P."/>
        </authorList>
    </citation>
    <scope>NUCLEOTIDE SEQUENCE [LARGE SCALE GENOMIC DNA]</scope>
    <source>
        <strain evidence="1 2">WH 8502</strain>
    </source>
</reference>
<proteinExistence type="predicted"/>
<name>T2IHY2_CROWT</name>
<reference evidence="1 2" key="1">
    <citation type="submission" date="2013-01" db="EMBL/GenBank/DDBJ databases">
        <authorList>
            <person name="Bench S."/>
        </authorList>
    </citation>
    <scope>NUCLEOTIDE SEQUENCE [LARGE SCALE GENOMIC DNA]</scope>
    <source>
        <strain evidence="1 2">WH 8502</strain>
    </source>
</reference>
<evidence type="ECO:0000313" key="2">
    <source>
        <dbReference type="Proteomes" id="UP000018348"/>
    </source>
</evidence>
<evidence type="ECO:0000313" key="1">
    <source>
        <dbReference type="EMBL" id="CCQ51805.1"/>
    </source>
</evidence>
<protein>
    <submittedName>
        <fullName evidence="1">Uncharacterized protein</fullName>
    </submittedName>
</protein>
<dbReference type="InterPro" id="IPR014964">
    <property type="entry name" value="DUF1830"/>
</dbReference>
<dbReference type="AlphaFoldDB" id="T2IHY2"/>
<dbReference type="Pfam" id="PF08865">
    <property type="entry name" value="DUF1830"/>
    <property type="match status" value="1"/>
</dbReference>
<dbReference type="RefSeq" id="WP_021830970.1">
    <property type="nucleotide sequence ID" value="NZ_CAQK01000529.1"/>
</dbReference>
<organism evidence="1 2">
    <name type="scientific">Crocosphaera watsonii WH 8502</name>
    <dbReference type="NCBI Taxonomy" id="423474"/>
    <lineage>
        <taxon>Bacteria</taxon>
        <taxon>Bacillati</taxon>
        <taxon>Cyanobacteriota</taxon>
        <taxon>Cyanophyceae</taxon>
        <taxon>Oscillatoriophycideae</taxon>
        <taxon>Chroococcales</taxon>
        <taxon>Aphanothecaceae</taxon>
        <taxon>Crocosphaera</taxon>
    </lineage>
</organism>
<sequence>MLSVAKKIKINCVFRNQLDKMVIIKIESEGIERVILPLGSFEFKAKADAELKVYTQEFVTMSLAERIRCLELEKSPSV</sequence>
<comment type="caution">
    <text evidence="1">The sequence shown here is derived from an EMBL/GenBank/DDBJ whole genome shotgun (WGS) entry which is preliminary data.</text>
</comment>
<dbReference type="Proteomes" id="UP000018348">
    <property type="component" value="Unassembled WGS sequence"/>
</dbReference>
<dbReference type="EMBL" id="CAQK01000529">
    <property type="protein sequence ID" value="CCQ51805.1"/>
    <property type="molecule type" value="Genomic_DNA"/>
</dbReference>
<gene>
    <name evidence="1" type="ORF">CWATWH8502_391</name>
</gene>